<dbReference type="Proteomes" id="UP000053558">
    <property type="component" value="Unassembled WGS sequence"/>
</dbReference>
<dbReference type="GeneID" id="19207224"/>
<dbReference type="RefSeq" id="XP_007764032.1">
    <property type="nucleotide sequence ID" value="XM_007765842.1"/>
</dbReference>
<dbReference type="InterPro" id="IPR041078">
    <property type="entry name" value="Plavaka"/>
</dbReference>
<dbReference type="EMBL" id="JH711574">
    <property type="protein sequence ID" value="EIW85320.1"/>
    <property type="molecule type" value="Genomic_DNA"/>
</dbReference>
<protein>
    <submittedName>
        <fullName evidence="1">Uncharacterized protein</fullName>
    </submittedName>
</protein>
<reference evidence="2" key="1">
    <citation type="journal article" date="2012" name="Science">
        <title>The Paleozoic origin of enzymatic lignin decomposition reconstructed from 31 fungal genomes.</title>
        <authorList>
            <person name="Floudas D."/>
            <person name="Binder M."/>
            <person name="Riley R."/>
            <person name="Barry K."/>
            <person name="Blanchette R.A."/>
            <person name="Henrissat B."/>
            <person name="Martinez A.T."/>
            <person name="Otillar R."/>
            <person name="Spatafora J.W."/>
            <person name="Yadav J.S."/>
            <person name="Aerts A."/>
            <person name="Benoit I."/>
            <person name="Boyd A."/>
            <person name="Carlson A."/>
            <person name="Copeland A."/>
            <person name="Coutinho P.M."/>
            <person name="de Vries R.P."/>
            <person name="Ferreira P."/>
            <person name="Findley K."/>
            <person name="Foster B."/>
            <person name="Gaskell J."/>
            <person name="Glotzer D."/>
            <person name="Gorecki P."/>
            <person name="Heitman J."/>
            <person name="Hesse C."/>
            <person name="Hori C."/>
            <person name="Igarashi K."/>
            <person name="Jurgens J.A."/>
            <person name="Kallen N."/>
            <person name="Kersten P."/>
            <person name="Kohler A."/>
            <person name="Kuees U."/>
            <person name="Kumar T.K.A."/>
            <person name="Kuo A."/>
            <person name="LaButti K."/>
            <person name="Larrondo L.F."/>
            <person name="Lindquist E."/>
            <person name="Ling A."/>
            <person name="Lombard V."/>
            <person name="Lucas S."/>
            <person name="Lundell T."/>
            <person name="Martin R."/>
            <person name="McLaughlin D.J."/>
            <person name="Morgenstern I."/>
            <person name="Morin E."/>
            <person name="Murat C."/>
            <person name="Nagy L.G."/>
            <person name="Nolan M."/>
            <person name="Ohm R.A."/>
            <person name="Patyshakuliyeva A."/>
            <person name="Rokas A."/>
            <person name="Ruiz-Duenas F.J."/>
            <person name="Sabat G."/>
            <person name="Salamov A."/>
            <person name="Samejima M."/>
            <person name="Schmutz J."/>
            <person name="Slot J.C."/>
            <person name="St John F."/>
            <person name="Stenlid J."/>
            <person name="Sun H."/>
            <person name="Sun S."/>
            <person name="Syed K."/>
            <person name="Tsang A."/>
            <person name="Wiebenga A."/>
            <person name="Young D."/>
            <person name="Pisabarro A."/>
            <person name="Eastwood D.C."/>
            <person name="Martin F."/>
            <person name="Cullen D."/>
            <person name="Grigoriev I.V."/>
            <person name="Hibbett D.S."/>
        </authorList>
    </citation>
    <scope>NUCLEOTIDE SEQUENCE [LARGE SCALE GENOMIC DNA]</scope>
    <source>
        <strain evidence="2">RWD-64-598 SS2</strain>
    </source>
</reference>
<sequence>MQEIEDDHGLRWICNPFWEMLPHSDIFKYLTPNILHQLHKGMFKDHFMTWFLHNNLLGKDGLDAWYQSMTLFNDLRHFKKGISVVSQWTGTEHKEMECTFVGALSGLGLDSDVLAAARALLNFITLAQYESYTDKPLAAMTKSLHEFHRRKDVFSHLDVQHTFNIPKLHAMLHYIESIELFGSADGFNTESPEHLHIDFAKCAYRASNKQDYLIQMTTWLHQQEALLMRTSYLDWLQS</sequence>
<gene>
    <name evidence="1" type="ORF">CONPUDRAFT_47764</name>
</gene>
<dbReference type="OrthoDB" id="3232941at2759"/>
<accession>A0A5M3N1P8</accession>
<keyword evidence="2" id="KW-1185">Reference proteome</keyword>
<feature type="non-terminal residue" evidence="1">
    <location>
        <position position="238"/>
    </location>
</feature>
<dbReference type="Pfam" id="PF18759">
    <property type="entry name" value="Plavaka"/>
    <property type="match status" value="1"/>
</dbReference>
<name>A0A5M3N1P8_CONPW</name>
<evidence type="ECO:0000313" key="1">
    <source>
        <dbReference type="EMBL" id="EIW85320.1"/>
    </source>
</evidence>
<comment type="caution">
    <text evidence="1">The sequence shown here is derived from an EMBL/GenBank/DDBJ whole genome shotgun (WGS) entry which is preliminary data.</text>
</comment>
<dbReference type="KEGG" id="cput:CONPUDRAFT_47764"/>
<dbReference type="OMA" id="HKEMECT"/>
<dbReference type="AlphaFoldDB" id="A0A5M3N1P8"/>
<organism evidence="1 2">
    <name type="scientific">Coniophora puteana (strain RWD-64-598)</name>
    <name type="common">Brown rot fungus</name>
    <dbReference type="NCBI Taxonomy" id="741705"/>
    <lineage>
        <taxon>Eukaryota</taxon>
        <taxon>Fungi</taxon>
        <taxon>Dikarya</taxon>
        <taxon>Basidiomycota</taxon>
        <taxon>Agaricomycotina</taxon>
        <taxon>Agaricomycetes</taxon>
        <taxon>Agaricomycetidae</taxon>
        <taxon>Boletales</taxon>
        <taxon>Coniophorineae</taxon>
        <taxon>Coniophoraceae</taxon>
        <taxon>Coniophora</taxon>
    </lineage>
</organism>
<proteinExistence type="predicted"/>
<evidence type="ECO:0000313" key="2">
    <source>
        <dbReference type="Proteomes" id="UP000053558"/>
    </source>
</evidence>